<evidence type="ECO:0000313" key="2">
    <source>
        <dbReference type="EMBL" id="GFE82085.1"/>
    </source>
</evidence>
<keyword evidence="1" id="KW-0732">Signal</keyword>
<proteinExistence type="predicted"/>
<evidence type="ECO:0008006" key="4">
    <source>
        <dbReference type="Google" id="ProtNLM"/>
    </source>
</evidence>
<evidence type="ECO:0000256" key="1">
    <source>
        <dbReference type="SAM" id="SignalP"/>
    </source>
</evidence>
<organism evidence="2 3">
    <name type="scientific">Steroidobacter agaridevorans</name>
    <dbReference type="NCBI Taxonomy" id="2695856"/>
    <lineage>
        <taxon>Bacteria</taxon>
        <taxon>Pseudomonadati</taxon>
        <taxon>Pseudomonadota</taxon>
        <taxon>Gammaproteobacteria</taxon>
        <taxon>Steroidobacterales</taxon>
        <taxon>Steroidobacteraceae</taxon>
        <taxon>Steroidobacter</taxon>
    </lineage>
</organism>
<dbReference type="EMBL" id="BLJN01000004">
    <property type="protein sequence ID" value="GFE82085.1"/>
    <property type="molecule type" value="Genomic_DNA"/>
</dbReference>
<feature type="chain" id="PRO_5032469692" description="Transporter" evidence="1">
    <location>
        <begin position="21"/>
        <end position="416"/>
    </location>
</feature>
<feature type="signal peptide" evidence="1">
    <location>
        <begin position="1"/>
        <end position="20"/>
    </location>
</feature>
<sequence length="416" mass="46155">MPRRVFSMLCLIAVSPTISAQNYLPPVELAVEAIAQQAEVLAADERAAAVDAEARALSRGSYELEATLIPQRRRTDGGEGFDEFEAQVGRAFRLPGKAPLDREIGARSRAIAALERGEIAHEAALRLLELWMQWLRATATDAEAREQLQSLQMEHASLKRRVEIGDAAELDLQLITAELAQARAAALTSATLLSAATHALNTDFPQIALPARAPTLPEPQPLPHTADEWQARIIDDSYELKSAEQEAARQDATAKRAWADRIPDPTLGVRFFSERDGQERAVGLVFTMPLSSGYRRELANAEHAQARARLRDVEVIRRVLVKDAHLKVAVAADALNQWQAQRDAHNAMRAAANRIQRAWELGEIGLAERLLSARRAREMAYQELSARAAAHEAQLRVRIDAHDLWHPEHGRNEEDD</sequence>
<dbReference type="RefSeq" id="WP_161813760.1">
    <property type="nucleotide sequence ID" value="NZ_BLJN01000004.1"/>
</dbReference>
<protein>
    <recommendedName>
        <fullName evidence="4">Transporter</fullName>
    </recommendedName>
</protein>
<comment type="caution">
    <text evidence="2">The sequence shown here is derived from an EMBL/GenBank/DDBJ whole genome shotgun (WGS) entry which is preliminary data.</text>
</comment>
<gene>
    <name evidence="2" type="ORF">GCM10011487_40850</name>
</gene>
<dbReference type="SUPFAM" id="SSF56954">
    <property type="entry name" value="Outer membrane efflux proteins (OEP)"/>
    <property type="match status" value="1"/>
</dbReference>
<keyword evidence="3" id="KW-1185">Reference proteome</keyword>
<evidence type="ECO:0000313" key="3">
    <source>
        <dbReference type="Proteomes" id="UP000445000"/>
    </source>
</evidence>
<dbReference type="AlphaFoldDB" id="A0A829YF81"/>
<dbReference type="GO" id="GO:0015562">
    <property type="term" value="F:efflux transmembrane transporter activity"/>
    <property type="evidence" value="ECO:0007669"/>
    <property type="project" value="InterPro"/>
</dbReference>
<reference evidence="3" key="1">
    <citation type="submission" date="2020-01" db="EMBL/GenBank/DDBJ databases">
        <title>'Steroidobacter agaridevorans' sp. nov., agar-degrading bacteria isolated from rhizosphere soils.</title>
        <authorList>
            <person name="Ikenaga M."/>
            <person name="Kataoka M."/>
            <person name="Murouchi A."/>
            <person name="Katsuragi S."/>
            <person name="Sakai M."/>
        </authorList>
    </citation>
    <scope>NUCLEOTIDE SEQUENCE [LARGE SCALE GENOMIC DNA]</scope>
    <source>
        <strain evidence="3">YU21-B</strain>
    </source>
</reference>
<accession>A0A829YF81</accession>
<dbReference type="Gene3D" id="1.20.1600.10">
    <property type="entry name" value="Outer membrane efflux proteins (OEP)"/>
    <property type="match status" value="1"/>
</dbReference>
<name>A0A829YF81_9GAMM</name>
<dbReference type="Proteomes" id="UP000445000">
    <property type="component" value="Unassembled WGS sequence"/>
</dbReference>